<evidence type="ECO:0000313" key="2">
    <source>
        <dbReference type="Proteomes" id="UP001603857"/>
    </source>
</evidence>
<sequence>MVLSRLAQDLSTKTLDACYSVDPYLVSKITNMVRCLLATKLYPNTTDTTPVHLHSNTYRRHYDFTSLFFQFVSNHKKIFWDVCVKALGATD</sequence>
<dbReference type="EMBL" id="JBGMDY010000011">
    <property type="protein sequence ID" value="KAL2318023.1"/>
    <property type="molecule type" value="Genomic_DNA"/>
</dbReference>
<comment type="caution">
    <text evidence="1">The sequence shown here is derived from an EMBL/GenBank/DDBJ whole genome shotgun (WGS) entry which is preliminary data.</text>
</comment>
<dbReference type="Proteomes" id="UP001603857">
    <property type="component" value="Unassembled WGS sequence"/>
</dbReference>
<dbReference type="AlphaFoldDB" id="A0ABD1L3T9"/>
<name>A0ABD1L3T9_9FABA</name>
<protein>
    <submittedName>
        <fullName evidence="1">Uncharacterized protein</fullName>
    </submittedName>
</protein>
<gene>
    <name evidence="1" type="ORF">Fmac_031899</name>
</gene>
<keyword evidence="2" id="KW-1185">Reference proteome</keyword>
<reference evidence="1 2" key="1">
    <citation type="submission" date="2024-08" db="EMBL/GenBank/DDBJ databases">
        <title>Insights into the chromosomal genome structure of Flemingia macrophylla.</title>
        <authorList>
            <person name="Ding Y."/>
            <person name="Zhao Y."/>
            <person name="Bi W."/>
            <person name="Wu M."/>
            <person name="Zhao G."/>
            <person name="Gong Y."/>
            <person name="Li W."/>
            <person name="Zhang P."/>
        </authorList>
    </citation>
    <scope>NUCLEOTIDE SEQUENCE [LARGE SCALE GENOMIC DNA]</scope>
    <source>
        <strain evidence="1">DYQJB</strain>
        <tissue evidence="1">Leaf</tissue>
    </source>
</reference>
<organism evidence="1 2">
    <name type="scientific">Flemingia macrophylla</name>
    <dbReference type="NCBI Taxonomy" id="520843"/>
    <lineage>
        <taxon>Eukaryota</taxon>
        <taxon>Viridiplantae</taxon>
        <taxon>Streptophyta</taxon>
        <taxon>Embryophyta</taxon>
        <taxon>Tracheophyta</taxon>
        <taxon>Spermatophyta</taxon>
        <taxon>Magnoliopsida</taxon>
        <taxon>eudicotyledons</taxon>
        <taxon>Gunneridae</taxon>
        <taxon>Pentapetalae</taxon>
        <taxon>rosids</taxon>
        <taxon>fabids</taxon>
        <taxon>Fabales</taxon>
        <taxon>Fabaceae</taxon>
        <taxon>Papilionoideae</taxon>
        <taxon>50 kb inversion clade</taxon>
        <taxon>NPAAA clade</taxon>
        <taxon>indigoferoid/millettioid clade</taxon>
        <taxon>Phaseoleae</taxon>
        <taxon>Flemingia</taxon>
    </lineage>
</organism>
<evidence type="ECO:0000313" key="1">
    <source>
        <dbReference type="EMBL" id="KAL2318023.1"/>
    </source>
</evidence>
<accession>A0ABD1L3T9</accession>
<proteinExistence type="predicted"/>